<dbReference type="PANTHER" id="PTHR34220:SF7">
    <property type="entry name" value="SENSOR HISTIDINE KINASE YPDA"/>
    <property type="match status" value="1"/>
</dbReference>
<feature type="transmembrane region" description="Helical" evidence="12">
    <location>
        <begin position="26"/>
        <end position="45"/>
    </location>
</feature>
<dbReference type="InterPro" id="IPR050640">
    <property type="entry name" value="Bact_2-comp_sensor_kinase"/>
</dbReference>
<keyword evidence="4" id="KW-1003">Cell membrane</keyword>
<dbReference type="GO" id="GO:0000155">
    <property type="term" value="F:phosphorelay sensor kinase activity"/>
    <property type="evidence" value="ECO:0007669"/>
    <property type="project" value="InterPro"/>
</dbReference>
<dbReference type="PROSITE" id="PS50109">
    <property type="entry name" value="HIS_KIN"/>
    <property type="match status" value="1"/>
</dbReference>
<keyword evidence="16" id="KW-1185">Reference proteome</keyword>
<evidence type="ECO:0000256" key="10">
    <source>
        <dbReference type="ARBA" id="ARBA00023012"/>
    </source>
</evidence>
<dbReference type="InterPro" id="IPR036890">
    <property type="entry name" value="HATPase_C_sf"/>
</dbReference>
<dbReference type="Pfam" id="PF02518">
    <property type="entry name" value="HATPase_c"/>
    <property type="match status" value="1"/>
</dbReference>
<evidence type="ECO:0000256" key="11">
    <source>
        <dbReference type="ARBA" id="ARBA00023136"/>
    </source>
</evidence>
<name>A0A3G3JV60_9BACL</name>
<evidence type="ECO:0000259" key="13">
    <source>
        <dbReference type="PROSITE" id="PS50109"/>
    </source>
</evidence>
<evidence type="ECO:0000256" key="2">
    <source>
        <dbReference type="ARBA" id="ARBA00004651"/>
    </source>
</evidence>
<organism evidence="15 16">
    <name type="scientific">Cohnella candidum</name>
    <dbReference type="NCBI Taxonomy" id="2674991"/>
    <lineage>
        <taxon>Bacteria</taxon>
        <taxon>Bacillati</taxon>
        <taxon>Bacillota</taxon>
        <taxon>Bacilli</taxon>
        <taxon>Bacillales</taxon>
        <taxon>Paenibacillaceae</taxon>
        <taxon>Cohnella</taxon>
    </lineage>
</organism>
<dbReference type="SMART" id="SM00387">
    <property type="entry name" value="HATPase_c"/>
    <property type="match status" value="1"/>
</dbReference>
<dbReference type="EMBL" id="CP033433">
    <property type="protein sequence ID" value="AYQ71731.1"/>
    <property type="molecule type" value="Genomic_DNA"/>
</dbReference>
<evidence type="ECO:0000256" key="3">
    <source>
        <dbReference type="ARBA" id="ARBA00012438"/>
    </source>
</evidence>
<dbReference type="Gene3D" id="6.10.340.10">
    <property type="match status" value="1"/>
</dbReference>
<gene>
    <name evidence="15" type="ORF">EAV92_03570</name>
</gene>
<dbReference type="EC" id="2.7.13.3" evidence="3"/>
<keyword evidence="11 12" id="KW-0472">Membrane</keyword>
<dbReference type="AlphaFoldDB" id="A0A3G3JV60"/>
<keyword evidence="12" id="KW-0812">Transmembrane</keyword>
<proteinExistence type="predicted"/>
<feature type="domain" description="HAMP" evidence="14">
    <location>
        <begin position="343"/>
        <end position="395"/>
    </location>
</feature>
<evidence type="ECO:0000313" key="15">
    <source>
        <dbReference type="EMBL" id="AYQ71731.1"/>
    </source>
</evidence>
<evidence type="ECO:0000256" key="1">
    <source>
        <dbReference type="ARBA" id="ARBA00000085"/>
    </source>
</evidence>
<dbReference type="InterPro" id="IPR010559">
    <property type="entry name" value="Sig_transdc_His_kin_internal"/>
</dbReference>
<dbReference type="KEGG" id="coh:EAV92_03570"/>
<dbReference type="PANTHER" id="PTHR34220">
    <property type="entry name" value="SENSOR HISTIDINE KINASE YPDA"/>
    <property type="match status" value="1"/>
</dbReference>
<dbReference type="Gene3D" id="3.30.565.10">
    <property type="entry name" value="Histidine kinase-like ATPase, C-terminal domain"/>
    <property type="match status" value="1"/>
</dbReference>
<feature type="domain" description="Histidine kinase" evidence="13">
    <location>
        <begin position="498"/>
        <end position="622"/>
    </location>
</feature>
<dbReference type="SMART" id="SM00304">
    <property type="entry name" value="HAMP"/>
    <property type="match status" value="1"/>
</dbReference>
<dbReference type="GO" id="GO:0005524">
    <property type="term" value="F:ATP binding"/>
    <property type="evidence" value="ECO:0007669"/>
    <property type="project" value="UniProtKB-KW"/>
</dbReference>
<dbReference type="InterPro" id="IPR003660">
    <property type="entry name" value="HAMP_dom"/>
</dbReference>
<dbReference type="Pfam" id="PF00672">
    <property type="entry name" value="HAMP"/>
    <property type="match status" value="1"/>
</dbReference>
<dbReference type="SUPFAM" id="SSF158472">
    <property type="entry name" value="HAMP domain-like"/>
    <property type="match status" value="1"/>
</dbReference>
<keyword evidence="10" id="KW-0902">Two-component regulatory system</keyword>
<feature type="transmembrane region" description="Helical" evidence="12">
    <location>
        <begin position="323"/>
        <end position="346"/>
    </location>
</feature>
<keyword evidence="8" id="KW-0418">Kinase</keyword>
<comment type="subcellular location">
    <subcellularLocation>
        <location evidence="2">Cell membrane</location>
        <topology evidence="2">Multi-pass membrane protein</topology>
    </subcellularLocation>
</comment>
<keyword evidence="5" id="KW-0597">Phosphoprotein</keyword>
<dbReference type="RefSeq" id="WP_123039794.1">
    <property type="nucleotide sequence ID" value="NZ_CP033433.1"/>
</dbReference>
<dbReference type="InterPro" id="IPR005467">
    <property type="entry name" value="His_kinase_dom"/>
</dbReference>
<dbReference type="InterPro" id="IPR003594">
    <property type="entry name" value="HATPase_dom"/>
</dbReference>
<accession>A0A3G3JV60</accession>
<dbReference type="SUPFAM" id="SSF55874">
    <property type="entry name" value="ATPase domain of HSP90 chaperone/DNA topoisomerase II/histidine kinase"/>
    <property type="match status" value="1"/>
</dbReference>
<dbReference type="GO" id="GO:0005886">
    <property type="term" value="C:plasma membrane"/>
    <property type="evidence" value="ECO:0007669"/>
    <property type="project" value="UniProtKB-SubCell"/>
</dbReference>
<evidence type="ECO:0000256" key="6">
    <source>
        <dbReference type="ARBA" id="ARBA00022679"/>
    </source>
</evidence>
<evidence type="ECO:0000256" key="12">
    <source>
        <dbReference type="SAM" id="Phobius"/>
    </source>
</evidence>
<dbReference type="InterPro" id="IPR004358">
    <property type="entry name" value="Sig_transdc_His_kin-like_C"/>
</dbReference>
<sequence>MFRYWHGKWDSWRFKLAQLTLQQRLVIAYILIMLVPSILISLYVFRGLTGNTIEDLKKSSFATLEIEQVHIKNNMETMKRAAQMASSDDVEDYLALSEEPSAQDLINIDKIQKEDIVRLQYNNPNIDLIRFYMSNPKTFEISPVFLYENRIKTDPWYEPVMKSNETDVWVFRRSTREVILNRPEPEVDNRPKISLFHEIQRPAGTHVGILEVDMQLANFFPNTFSPIQGDDQSQLVVLSRDRELFRYPGASFLDEAGLTDDVLQEQLSNLNVNPDGMGSLDFMISGKPYLAVYSYIEPLQAHMVKIVALEPVYEDINQTRNRILLANVILLVILALSTYFMNAIILKKLHVLTDSVKKVRQGDFNFDVDIRGGGEVGELAHHFRKMLRKMGELIADAVNKQAAAKEAELATLKNQIDSHFLYNTLENIKMMAEVHDHREISDALTSLGSMMRYNMRWTSEYVRLRDEINHITNYVNIANVRFDNKVTLVTDIPDMLMDQELLKMSLQPVVENSVKHGLQNREMTIEIRADSSDGVMLISVTDDGAGMSEEQTQELNRRIARGDGRMPGAPEANGMPPGKGNGIGLANVHSRIQIHYGNEYGLQIDGAEGRYTRVTIRIPYFILGGRLSGHADAADRG</sequence>
<keyword evidence="12" id="KW-1133">Transmembrane helix</keyword>
<evidence type="ECO:0000259" key="14">
    <source>
        <dbReference type="PROSITE" id="PS50885"/>
    </source>
</evidence>
<evidence type="ECO:0000256" key="5">
    <source>
        <dbReference type="ARBA" id="ARBA00022553"/>
    </source>
</evidence>
<keyword evidence="7" id="KW-0547">Nucleotide-binding</keyword>
<keyword evidence="6" id="KW-0808">Transferase</keyword>
<evidence type="ECO:0000256" key="7">
    <source>
        <dbReference type="ARBA" id="ARBA00022741"/>
    </source>
</evidence>
<dbReference type="PROSITE" id="PS50885">
    <property type="entry name" value="HAMP"/>
    <property type="match status" value="1"/>
</dbReference>
<dbReference type="Proteomes" id="UP000269097">
    <property type="component" value="Chromosome"/>
</dbReference>
<evidence type="ECO:0000256" key="4">
    <source>
        <dbReference type="ARBA" id="ARBA00022475"/>
    </source>
</evidence>
<dbReference type="Pfam" id="PF06580">
    <property type="entry name" value="His_kinase"/>
    <property type="match status" value="1"/>
</dbReference>
<evidence type="ECO:0000313" key="16">
    <source>
        <dbReference type="Proteomes" id="UP000269097"/>
    </source>
</evidence>
<evidence type="ECO:0000256" key="8">
    <source>
        <dbReference type="ARBA" id="ARBA00022777"/>
    </source>
</evidence>
<evidence type="ECO:0000256" key="9">
    <source>
        <dbReference type="ARBA" id="ARBA00022840"/>
    </source>
</evidence>
<keyword evidence="9" id="KW-0067">ATP-binding</keyword>
<reference evidence="15 16" key="1">
    <citation type="submission" date="2018-10" db="EMBL/GenBank/DDBJ databases">
        <title>Genome Sequence of Cohnella sp.</title>
        <authorList>
            <person name="Srinivasan S."/>
            <person name="Kim M.K."/>
        </authorList>
    </citation>
    <scope>NUCLEOTIDE SEQUENCE [LARGE SCALE GENOMIC DNA]</scope>
    <source>
        <strain evidence="15 16">18JY8-7</strain>
    </source>
</reference>
<dbReference type="CDD" id="cd06225">
    <property type="entry name" value="HAMP"/>
    <property type="match status" value="1"/>
</dbReference>
<comment type="catalytic activity">
    <reaction evidence="1">
        <text>ATP + protein L-histidine = ADP + protein N-phospho-L-histidine.</text>
        <dbReference type="EC" id="2.7.13.3"/>
    </reaction>
</comment>
<dbReference type="PRINTS" id="PR00344">
    <property type="entry name" value="BCTRLSENSOR"/>
</dbReference>
<protein>
    <recommendedName>
        <fullName evidence="3">histidine kinase</fullName>
        <ecNumber evidence="3">2.7.13.3</ecNumber>
    </recommendedName>
</protein>